<evidence type="ECO:0000313" key="3">
    <source>
        <dbReference type="Proteomes" id="UP000030106"/>
    </source>
</evidence>
<dbReference type="InterPro" id="IPR016181">
    <property type="entry name" value="Acyl_CoA_acyltransferase"/>
</dbReference>
<dbReference type="Pfam" id="PF13302">
    <property type="entry name" value="Acetyltransf_3"/>
    <property type="match status" value="1"/>
</dbReference>
<gene>
    <name evidence="2" type="ORF">BBAD15_g8735</name>
</gene>
<feature type="domain" description="N-acetyltransferase" evidence="1">
    <location>
        <begin position="14"/>
        <end position="175"/>
    </location>
</feature>
<dbReference type="GO" id="GO:0016747">
    <property type="term" value="F:acyltransferase activity, transferring groups other than amino-acyl groups"/>
    <property type="evidence" value="ECO:0007669"/>
    <property type="project" value="InterPro"/>
</dbReference>
<dbReference type="PROSITE" id="PS51186">
    <property type="entry name" value="GNAT"/>
    <property type="match status" value="1"/>
</dbReference>
<comment type="caution">
    <text evidence="2">The sequence shown here is derived from an EMBL/GenBank/DDBJ whole genome shotgun (WGS) entry which is preliminary data.</text>
</comment>
<name>A0A0A2VDN2_BEABA</name>
<reference evidence="2 3" key="1">
    <citation type="submission" date="2012-10" db="EMBL/GenBank/DDBJ databases">
        <title>Genome sequencing and analysis of entomopathogenic fungi Beauveria bassiana D1-5.</title>
        <authorList>
            <person name="Li Q."/>
            <person name="Wang L."/>
            <person name="Zhang Z."/>
            <person name="Wang Q."/>
            <person name="Ren J."/>
            <person name="Wang M."/>
            <person name="Xu W."/>
            <person name="Wang J."/>
            <person name="Lu Y."/>
            <person name="Du Q."/>
            <person name="Sun Z."/>
        </authorList>
    </citation>
    <scope>NUCLEOTIDE SEQUENCE [LARGE SCALE GENOMIC DNA]</scope>
    <source>
        <strain evidence="2 3">D1-5</strain>
    </source>
</reference>
<sequence>MMITEAPRLETERLILRHFTLDDYEALVACWSDPEMVKFIGGGKPQDGEMSWARLMRYIGHWQAMGYGYWALFEKQNGRFVGSFGFQEAKRNLTPALEHPEAGWSLIPAVHGQGYAAEALGAVLSWADDNFSGPVCCIIDDDNQRSVGLAERFGFTFQHYVEYHGKQVRMLLRPRSS</sequence>
<dbReference type="Gene3D" id="3.40.630.30">
    <property type="match status" value="1"/>
</dbReference>
<accession>A0A0A2VDN2</accession>
<organism evidence="2 3">
    <name type="scientific">Beauveria bassiana D1-5</name>
    <dbReference type="NCBI Taxonomy" id="1245745"/>
    <lineage>
        <taxon>Eukaryota</taxon>
        <taxon>Fungi</taxon>
        <taxon>Dikarya</taxon>
        <taxon>Ascomycota</taxon>
        <taxon>Pezizomycotina</taxon>
        <taxon>Sordariomycetes</taxon>
        <taxon>Hypocreomycetidae</taxon>
        <taxon>Hypocreales</taxon>
        <taxon>Cordycipitaceae</taxon>
        <taxon>Beauveria</taxon>
    </lineage>
</organism>
<protein>
    <submittedName>
        <fullName evidence="2">Putative GMP synthase</fullName>
    </submittedName>
</protein>
<dbReference type="AlphaFoldDB" id="A0A0A2VDN2"/>
<dbReference type="Proteomes" id="UP000030106">
    <property type="component" value="Unassembled WGS sequence"/>
</dbReference>
<dbReference type="PANTHER" id="PTHR43792">
    <property type="entry name" value="GNAT FAMILY, PUTATIVE (AFU_ORTHOLOGUE AFUA_3G00765)-RELATED-RELATED"/>
    <property type="match status" value="1"/>
</dbReference>
<proteinExistence type="predicted"/>
<evidence type="ECO:0000313" key="2">
    <source>
        <dbReference type="EMBL" id="KGQ06006.1"/>
    </source>
</evidence>
<evidence type="ECO:0000259" key="1">
    <source>
        <dbReference type="PROSITE" id="PS51186"/>
    </source>
</evidence>
<dbReference type="InterPro" id="IPR051531">
    <property type="entry name" value="N-acetyltransferase"/>
</dbReference>
<dbReference type="SUPFAM" id="SSF55729">
    <property type="entry name" value="Acyl-CoA N-acyltransferases (Nat)"/>
    <property type="match status" value="1"/>
</dbReference>
<dbReference type="EMBL" id="ANFO01000891">
    <property type="protein sequence ID" value="KGQ06006.1"/>
    <property type="molecule type" value="Genomic_DNA"/>
</dbReference>
<dbReference type="HOGENOM" id="CLU_013985_3_1_1"/>
<dbReference type="PANTHER" id="PTHR43792:SF16">
    <property type="entry name" value="N-ACETYLTRANSFERASE DOMAIN-CONTAINING PROTEIN"/>
    <property type="match status" value="1"/>
</dbReference>
<dbReference type="InterPro" id="IPR000182">
    <property type="entry name" value="GNAT_dom"/>
</dbReference>